<protein>
    <recommendedName>
        <fullName evidence="3">PH domain-containing protein</fullName>
    </recommendedName>
</protein>
<evidence type="ECO:0000313" key="1">
    <source>
        <dbReference type="EMBL" id="ADU96013.1"/>
    </source>
</evidence>
<name>E8T308_THEA1</name>
<proteinExistence type="predicted"/>
<keyword evidence="2" id="KW-1185">Reference proteome</keyword>
<dbReference type="HOGENOM" id="CLU_2720969_0_0_0"/>
<sequence length="72" mass="8107">MWLELNGVLINLDNVKHIERSGRLVVFHYRGDNTPLTVSFESEAVAQGWLEAFALLNKGQKNLISVKALDLN</sequence>
<dbReference type="AlphaFoldDB" id="E8T308"/>
<dbReference type="KEGG" id="tam:Theam_0039"/>
<organism evidence="1 2">
    <name type="scientific">Thermovibrio ammonificans (strain DSM 15698 / JCM 12110 / HB-1)</name>
    <dbReference type="NCBI Taxonomy" id="648996"/>
    <lineage>
        <taxon>Bacteria</taxon>
        <taxon>Pseudomonadati</taxon>
        <taxon>Aquificota</taxon>
        <taxon>Aquificia</taxon>
        <taxon>Desulfurobacteriales</taxon>
        <taxon>Desulfurobacteriaceae</taxon>
        <taxon>Thermovibrio</taxon>
    </lineage>
</organism>
<gene>
    <name evidence="1" type="ordered locus">Theam_0039</name>
</gene>
<dbReference type="Proteomes" id="UP000006362">
    <property type="component" value="Chromosome"/>
</dbReference>
<accession>E8T308</accession>
<evidence type="ECO:0000313" key="2">
    <source>
        <dbReference type="Proteomes" id="UP000006362"/>
    </source>
</evidence>
<reference evidence="1" key="1">
    <citation type="submission" date="2011-01" db="EMBL/GenBank/DDBJ databases">
        <title>Complete sequence of chromosome of Thermovibrio ammonificans HB-1.</title>
        <authorList>
            <consortium name="US DOE Joint Genome Institute"/>
            <person name="Lucas S."/>
            <person name="Copeland A."/>
            <person name="Lapidus A."/>
            <person name="Cheng J.-F."/>
            <person name="Goodwin L."/>
            <person name="Pitluck S."/>
            <person name="Davenport K."/>
            <person name="Detter J.C."/>
            <person name="Han C."/>
            <person name="Tapia R."/>
            <person name="Land M."/>
            <person name="Hauser L."/>
            <person name="Kyrpides N."/>
            <person name="Ivanova N."/>
            <person name="Ovchinnikova G."/>
            <person name="Vetriani C."/>
            <person name="Woyke T."/>
        </authorList>
    </citation>
    <scope>NUCLEOTIDE SEQUENCE [LARGE SCALE GENOMIC DNA]</scope>
    <source>
        <strain evidence="1">HB-1</strain>
    </source>
</reference>
<dbReference type="STRING" id="648996.Theam_0039"/>
<dbReference type="RefSeq" id="WP_013536799.1">
    <property type="nucleotide sequence ID" value="NC_014926.1"/>
</dbReference>
<dbReference type="EMBL" id="CP002444">
    <property type="protein sequence ID" value="ADU96013.1"/>
    <property type="molecule type" value="Genomic_DNA"/>
</dbReference>
<evidence type="ECO:0008006" key="3">
    <source>
        <dbReference type="Google" id="ProtNLM"/>
    </source>
</evidence>